<evidence type="ECO:0000313" key="2">
    <source>
        <dbReference type="Proteomes" id="UP001465976"/>
    </source>
</evidence>
<comment type="caution">
    <text evidence="1">The sequence shown here is derived from an EMBL/GenBank/DDBJ whole genome shotgun (WGS) entry which is preliminary data.</text>
</comment>
<proteinExistence type="predicted"/>
<organism evidence="1 2">
    <name type="scientific">Marasmius crinis-equi</name>
    <dbReference type="NCBI Taxonomy" id="585013"/>
    <lineage>
        <taxon>Eukaryota</taxon>
        <taxon>Fungi</taxon>
        <taxon>Dikarya</taxon>
        <taxon>Basidiomycota</taxon>
        <taxon>Agaricomycotina</taxon>
        <taxon>Agaricomycetes</taxon>
        <taxon>Agaricomycetidae</taxon>
        <taxon>Agaricales</taxon>
        <taxon>Marasmiineae</taxon>
        <taxon>Marasmiaceae</taxon>
        <taxon>Marasmius</taxon>
    </lineage>
</organism>
<protein>
    <recommendedName>
        <fullName evidence="3">MYND-type domain-containing protein</fullName>
    </recommendedName>
</protein>
<sequence>MSKDIPATDSFSFQDRLTSFVSRAATRYPIATHAIERFQRLGKPPSDGDIVHLTPRVETALEILAALAAHNKARPESTSALIRVHWRLVLGKWVEFFLRNVILSQKELTPEGLDAVEYSIALIPALLDSSEGPGDLDFAKHNPPHLPHLFAQVFFSLVDKSHHNWGPWANVLNALHSTTCDNPTLNLPKPALARVVYPEDKQLGLILIRHLSSQADRVPMMGARELEYLRSFMVLMDRRTPFQNQTNPMFLFSNTMYLLDAFIAVICPLLRKRSLRDVSTNSQEFLYANDIVLIIVFNIRAFMVERRMLEQVLDSKLIKAILHARTPFLKARGSTATKNMGIEGGFVEWSTKITDQIAKFLLYKSVTRKFSRVLRKCVDVEEALMRFQSESKGLGPKFVASWANVMDRAAVSNAHHQRVKGKVACSYYRCPLYDAPPEERAQVHYLRCLGCSSHAMYCSPICRKLDWKASHHFQCKWIAGKIKSGNWHFTDRYDLLSFEEWMKSYVRTHASVIMTKREQYMSSLKREARISSTTITDDQKAILEGRKQPALFLDFDRPHIPDPYDPNCVQFIDSVSVKTKVVPRYPWGREHAEKNMERWKDDPKVDENKLFLWGPFPNNRIRPWMVFDVVEFPPSLSGEGVARCEGFYRSLDHDVVELLMGGCD</sequence>
<evidence type="ECO:0008006" key="3">
    <source>
        <dbReference type="Google" id="ProtNLM"/>
    </source>
</evidence>
<evidence type="ECO:0000313" key="1">
    <source>
        <dbReference type="EMBL" id="KAL0565982.1"/>
    </source>
</evidence>
<name>A0ABR3ET55_9AGAR</name>
<reference evidence="1 2" key="1">
    <citation type="submission" date="2024-02" db="EMBL/GenBank/DDBJ databases">
        <title>A draft genome for the cacao thread blight pathogen Marasmius crinis-equi.</title>
        <authorList>
            <person name="Cohen S.P."/>
            <person name="Baruah I.K."/>
            <person name="Amoako-Attah I."/>
            <person name="Bukari Y."/>
            <person name="Meinhardt L.W."/>
            <person name="Bailey B.A."/>
        </authorList>
    </citation>
    <scope>NUCLEOTIDE SEQUENCE [LARGE SCALE GENOMIC DNA]</scope>
    <source>
        <strain evidence="1 2">GH-76</strain>
    </source>
</reference>
<dbReference type="Proteomes" id="UP001465976">
    <property type="component" value="Unassembled WGS sequence"/>
</dbReference>
<dbReference type="EMBL" id="JBAHYK010002052">
    <property type="protein sequence ID" value="KAL0565982.1"/>
    <property type="molecule type" value="Genomic_DNA"/>
</dbReference>
<accession>A0ABR3ET55</accession>
<dbReference type="SUPFAM" id="SSF144232">
    <property type="entry name" value="HIT/MYND zinc finger-like"/>
    <property type="match status" value="1"/>
</dbReference>
<gene>
    <name evidence="1" type="ORF">V5O48_016035</name>
</gene>
<keyword evidence="2" id="KW-1185">Reference proteome</keyword>